<keyword evidence="2" id="KW-1185">Reference proteome</keyword>
<evidence type="ECO:0000313" key="1">
    <source>
        <dbReference type="EMBL" id="VDK80175.1"/>
    </source>
</evidence>
<gene>
    <name evidence="1" type="ORF">CGOC_LOCUS7667</name>
</gene>
<sequence>MLYPLNFNSIRRVLEDPSVLDGKRTEVSALERRFMDV</sequence>
<proteinExistence type="predicted"/>
<protein>
    <submittedName>
        <fullName evidence="1">Uncharacterized protein</fullName>
    </submittedName>
</protein>
<dbReference type="AlphaFoldDB" id="A0A3P6TH02"/>
<name>A0A3P6TH02_CYLGO</name>
<accession>A0A3P6TH02</accession>
<dbReference type="Proteomes" id="UP000271889">
    <property type="component" value="Unassembled WGS sequence"/>
</dbReference>
<organism evidence="1 2">
    <name type="scientific">Cylicostephanus goldi</name>
    <name type="common">Nematode worm</name>
    <dbReference type="NCBI Taxonomy" id="71465"/>
    <lineage>
        <taxon>Eukaryota</taxon>
        <taxon>Metazoa</taxon>
        <taxon>Ecdysozoa</taxon>
        <taxon>Nematoda</taxon>
        <taxon>Chromadorea</taxon>
        <taxon>Rhabditida</taxon>
        <taxon>Rhabditina</taxon>
        <taxon>Rhabditomorpha</taxon>
        <taxon>Strongyloidea</taxon>
        <taxon>Strongylidae</taxon>
        <taxon>Cylicostephanus</taxon>
    </lineage>
</organism>
<dbReference type="EMBL" id="UYRV01026962">
    <property type="protein sequence ID" value="VDK80175.1"/>
    <property type="molecule type" value="Genomic_DNA"/>
</dbReference>
<evidence type="ECO:0000313" key="2">
    <source>
        <dbReference type="Proteomes" id="UP000271889"/>
    </source>
</evidence>
<reference evidence="1 2" key="1">
    <citation type="submission" date="2018-11" db="EMBL/GenBank/DDBJ databases">
        <authorList>
            <consortium name="Pathogen Informatics"/>
        </authorList>
    </citation>
    <scope>NUCLEOTIDE SEQUENCE [LARGE SCALE GENOMIC DNA]</scope>
</reference>